<dbReference type="PANTHER" id="PTHR10000">
    <property type="entry name" value="PHOSPHOSERINE PHOSPHATASE"/>
    <property type="match status" value="1"/>
</dbReference>
<dbReference type="CDD" id="cd07516">
    <property type="entry name" value="HAD_Pase"/>
    <property type="match status" value="1"/>
</dbReference>
<dbReference type="NCBIfam" id="TIGR00099">
    <property type="entry name" value="Cof-subfamily"/>
    <property type="match status" value="1"/>
</dbReference>
<dbReference type="Proteomes" id="UP001596110">
    <property type="component" value="Unassembled WGS sequence"/>
</dbReference>
<dbReference type="NCBIfam" id="TIGR01484">
    <property type="entry name" value="HAD-SF-IIB"/>
    <property type="match status" value="1"/>
</dbReference>
<protein>
    <submittedName>
        <fullName evidence="1">Cof-type HAD-IIB family hydrolase</fullName>
        <ecNumber evidence="1">3.1.3.-</ecNumber>
    </submittedName>
</protein>
<accession>A0ABW0UA45</accession>
<dbReference type="EMBL" id="JBHSOJ010000015">
    <property type="protein sequence ID" value="MFC5630381.1"/>
    <property type="molecule type" value="Genomic_DNA"/>
</dbReference>
<dbReference type="Gene3D" id="3.30.1240.10">
    <property type="match status" value="1"/>
</dbReference>
<evidence type="ECO:0000313" key="1">
    <source>
        <dbReference type="EMBL" id="MFC5630381.1"/>
    </source>
</evidence>
<reference evidence="2" key="1">
    <citation type="journal article" date="2019" name="Int. J. Syst. Evol. Microbiol.">
        <title>The Global Catalogue of Microorganisms (GCM) 10K type strain sequencing project: providing services to taxonomists for standard genome sequencing and annotation.</title>
        <authorList>
            <consortium name="The Broad Institute Genomics Platform"/>
            <consortium name="The Broad Institute Genome Sequencing Center for Infectious Disease"/>
            <person name="Wu L."/>
            <person name="Ma J."/>
        </authorList>
    </citation>
    <scope>NUCLEOTIDE SEQUENCE [LARGE SCALE GENOMIC DNA]</scope>
    <source>
        <strain evidence="2">DT43</strain>
    </source>
</reference>
<dbReference type="GO" id="GO:0016787">
    <property type="term" value="F:hydrolase activity"/>
    <property type="evidence" value="ECO:0007669"/>
    <property type="project" value="UniProtKB-KW"/>
</dbReference>
<proteinExistence type="predicted"/>
<dbReference type="InterPro" id="IPR036412">
    <property type="entry name" value="HAD-like_sf"/>
</dbReference>
<dbReference type="SFLD" id="SFLDS00003">
    <property type="entry name" value="Haloacid_Dehalogenase"/>
    <property type="match status" value="1"/>
</dbReference>
<evidence type="ECO:0000313" key="2">
    <source>
        <dbReference type="Proteomes" id="UP001596110"/>
    </source>
</evidence>
<keyword evidence="2" id="KW-1185">Reference proteome</keyword>
<dbReference type="InterPro" id="IPR000150">
    <property type="entry name" value="Cof"/>
</dbReference>
<dbReference type="InterPro" id="IPR023214">
    <property type="entry name" value="HAD_sf"/>
</dbReference>
<comment type="caution">
    <text evidence="1">The sequence shown here is derived from an EMBL/GenBank/DDBJ whole genome shotgun (WGS) entry which is preliminary data.</text>
</comment>
<dbReference type="RefSeq" id="WP_156806367.1">
    <property type="nucleotide sequence ID" value="NZ_JBHSOJ010000015.1"/>
</dbReference>
<dbReference type="InterPro" id="IPR006379">
    <property type="entry name" value="HAD-SF_hydro_IIB"/>
</dbReference>
<name>A0ABW0UA45_9STRE</name>
<keyword evidence="1" id="KW-0378">Hydrolase</keyword>
<dbReference type="PANTHER" id="PTHR10000:SF8">
    <property type="entry name" value="HAD SUPERFAMILY HYDROLASE-LIKE, TYPE 3"/>
    <property type="match status" value="1"/>
</dbReference>
<dbReference type="Gene3D" id="3.40.50.1000">
    <property type="entry name" value="HAD superfamily/HAD-like"/>
    <property type="match status" value="1"/>
</dbReference>
<dbReference type="SUPFAM" id="SSF56784">
    <property type="entry name" value="HAD-like"/>
    <property type="match status" value="1"/>
</dbReference>
<gene>
    <name evidence="1" type="ORF">ACFPQ3_01925</name>
</gene>
<dbReference type="SFLD" id="SFLDG01144">
    <property type="entry name" value="C2.B.4:_PGP_Like"/>
    <property type="match status" value="1"/>
</dbReference>
<sequence>MTEIKLLALDMDGTLFTTDKAITEENKQALKKAQELGVKIVITTGRPLKAIIHVLEELDLYNEDNYSITFNGGLVQCNNGDILDKSDMTFEELEIIYRHIEPLGLPMDVISDGTVYSIASRGNHSQYYQANPMLTFVELDSLNELSRDIIYNKVVIVTDADFLDSQIPKIPAHLHQVFEIFKSREIILEIMPKGVHKAVGLDLLAKHLGLKAEQVMAMGDEENDITMLKWAGLGVAMANGSAIAKESAKAVTTKTNDQSGVAEAVKKYIVNGECNGLI</sequence>
<dbReference type="SFLD" id="SFLDG01140">
    <property type="entry name" value="C2.B:_Phosphomannomutase_and_P"/>
    <property type="match status" value="1"/>
</dbReference>
<dbReference type="EC" id="3.1.3.-" evidence="1"/>
<dbReference type="Pfam" id="PF08282">
    <property type="entry name" value="Hydrolase_3"/>
    <property type="match status" value="1"/>
</dbReference>
<organism evidence="1 2">
    <name type="scientific">Streptococcus caledonicus</name>
    <dbReference type="NCBI Taxonomy" id="2614158"/>
    <lineage>
        <taxon>Bacteria</taxon>
        <taxon>Bacillati</taxon>
        <taxon>Bacillota</taxon>
        <taxon>Bacilli</taxon>
        <taxon>Lactobacillales</taxon>
        <taxon>Streptococcaceae</taxon>
        <taxon>Streptococcus</taxon>
    </lineage>
</organism>